<dbReference type="InterPro" id="IPR006439">
    <property type="entry name" value="HAD-SF_hydro_IA"/>
</dbReference>
<comment type="similarity">
    <text evidence="3">Belongs to the HAD-like hydrolase superfamily. CbbY/CbbZ/Gph/YieH family.</text>
</comment>
<keyword evidence="6" id="KW-1185">Reference proteome</keyword>
<dbReference type="Gene3D" id="3.40.50.1000">
    <property type="entry name" value="HAD superfamily/HAD-like"/>
    <property type="match status" value="1"/>
</dbReference>
<dbReference type="InterPro" id="IPR023198">
    <property type="entry name" value="PGP-like_dom2"/>
</dbReference>
<dbReference type="EC" id="3.1.3.18" evidence="4"/>
<dbReference type="EMBL" id="JAME01000019">
    <property type="protein sequence ID" value="ETX28376.1"/>
    <property type="molecule type" value="Genomic_DNA"/>
</dbReference>
<dbReference type="AlphaFoldDB" id="X7F8E4"/>
<dbReference type="PANTHER" id="PTHR43434">
    <property type="entry name" value="PHOSPHOGLYCOLATE PHOSPHATASE"/>
    <property type="match status" value="1"/>
</dbReference>
<dbReference type="NCBIfam" id="TIGR01549">
    <property type="entry name" value="HAD-SF-IA-v1"/>
    <property type="match status" value="1"/>
</dbReference>
<evidence type="ECO:0000256" key="1">
    <source>
        <dbReference type="ARBA" id="ARBA00000830"/>
    </source>
</evidence>
<dbReference type="GO" id="GO:0005829">
    <property type="term" value="C:cytosol"/>
    <property type="evidence" value="ECO:0007669"/>
    <property type="project" value="TreeGrafter"/>
</dbReference>
<comment type="pathway">
    <text evidence="2">Organic acid metabolism; glycolate biosynthesis; glycolate from 2-phosphoglycolate: step 1/1.</text>
</comment>
<protein>
    <recommendedName>
        <fullName evidence="4">phosphoglycolate phosphatase</fullName>
        <ecNumber evidence="4">3.1.3.18</ecNumber>
    </recommendedName>
</protein>
<comment type="caution">
    <text evidence="5">The sequence shown here is derived from an EMBL/GenBank/DDBJ whole genome shotgun (WGS) entry which is preliminary data.</text>
</comment>
<dbReference type="PANTHER" id="PTHR43434:SF1">
    <property type="entry name" value="PHOSPHOGLYCOLATE PHOSPHATASE"/>
    <property type="match status" value="1"/>
</dbReference>
<evidence type="ECO:0000256" key="3">
    <source>
        <dbReference type="ARBA" id="ARBA00006171"/>
    </source>
</evidence>
<dbReference type="RefSeq" id="WP_043771887.1">
    <property type="nucleotide sequence ID" value="NZ_JAME01000019.1"/>
</dbReference>
<reference evidence="5 6" key="1">
    <citation type="submission" date="2014-01" db="EMBL/GenBank/DDBJ databases">
        <title>Roseivivax isoporae LMG 25204 Genome Sequencing.</title>
        <authorList>
            <person name="Lai Q."/>
            <person name="Li G."/>
            <person name="Shao Z."/>
        </authorList>
    </citation>
    <scope>NUCLEOTIDE SEQUENCE [LARGE SCALE GENOMIC DNA]</scope>
    <source>
        <strain evidence="5 6">LMG 25204</strain>
    </source>
</reference>
<dbReference type="eggNOG" id="COG0546">
    <property type="taxonomic scope" value="Bacteria"/>
</dbReference>
<gene>
    <name evidence="5" type="ORF">RISW2_06670</name>
</gene>
<dbReference type="InterPro" id="IPR050155">
    <property type="entry name" value="HAD-like_hydrolase_sf"/>
</dbReference>
<dbReference type="GO" id="GO:0006281">
    <property type="term" value="P:DNA repair"/>
    <property type="evidence" value="ECO:0007669"/>
    <property type="project" value="TreeGrafter"/>
</dbReference>
<evidence type="ECO:0000256" key="2">
    <source>
        <dbReference type="ARBA" id="ARBA00004818"/>
    </source>
</evidence>
<dbReference type="InterPro" id="IPR023214">
    <property type="entry name" value="HAD_sf"/>
</dbReference>
<evidence type="ECO:0000313" key="6">
    <source>
        <dbReference type="Proteomes" id="UP000023430"/>
    </source>
</evidence>
<evidence type="ECO:0000313" key="5">
    <source>
        <dbReference type="EMBL" id="ETX28376.1"/>
    </source>
</evidence>
<proteinExistence type="inferred from homology"/>
<dbReference type="Gene3D" id="1.10.150.240">
    <property type="entry name" value="Putative phosphatase, domain 2"/>
    <property type="match status" value="1"/>
</dbReference>
<dbReference type="GO" id="GO:0008967">
    <property type="term" value="F:phosphoglycolate phosphatase activity"/>
    <property type="evidence" value="ECO:0007669"/>
    <property type="project" value="UniProtKB-EC"/>
</dbReference>
<dbReference type="Pfam" id="PF00702">
    <property type="entry name" value="Hydrolase"/>
    <property type="match status" value="1"/>
</dbReference>
<dbReference type="Proteomes" id="UP000023430">
    <property type="component" value="Unassembled WGS sequence"/>
</dbReference>
<dbReference type="SFLD" id="SFLDG01129">
    <property type="entry name" value="C1.5:_HAD__Beta-PGM__Phosphata"/>
    <property type="match status" value="1"/>
</dbReference>
<organism evidence="5 6">
    <name type="scientific">Roseivivax isoporae LMG 25204</name>
    <dbReference type="NCBI Taxonomy" id="1449351"/>
    <lineage>
        <taxon>Bacteria</taxon>
        <taxon>Pseudomonadati</taxon>
        <taxon>Pseudomonadota</taxon>
        <taxon>Alphaproteobacteria</taxon>
        <taxon>Rhodobacterales</taxon>
        <taxon>Roseobacteraceae</taxon>
        <taxon>Roseivivax</taxon>
    </lineage>
</organism>
<dbReference type="SUPFAM" id="SSF56784">
    <property type="entry name" value="HAD-like"/>
    <property type="match status" value="1"/>
</dbReference>
<accession>X7F8E4</accession>
<evidence type="ECO:0000256" key="4">
    <source>
        <dbReference type="ARBA" id="ARBA00013078"/>
    </source>
</evidence>
<dbReference type="SFLD" id="SFLDS00003">
    <property type="entry name" value="Haloacid_Dehalogenase"/>
    <property type="match status" value="1"/>
</dbReference>
<name>X7F8E4_9RHOB</name>
<sequence length="244" mass="25073">MTLTARRIEAILFDKDGTLFDFAATWNAWADALLARLAGPDRGRAEALAAAIGFDRATCRFLPESPVIAGTTREAALRLLPHLPDARLERLEALLVAEAARAPQVPAVPLAPLLDALAARGLRLGVATNDAAAAARAHLDAAGVADRFDFVAGYDSGFGGKPAPGQLLAFADAVGIPPARIAMVGDSLHDLHAARAAGMTALAVLTGPATAADLQDAADAVLPHIGGLPGWLDAAAPSLRTAHR</sequence>
<dbReference type="InterPro" id="IPR036412">
    <property type="entry name" value="HAD-like_sf"/>
</dbReference>
<dbReference type="STRING" id="1449351.RISW2_06670"/>
<comment type="catalytic activity">
    <reaction evidence="1">
        <text>2-phosphoglycolate + H2O = glycolate + phosphate</text>
        <dbReference type="Rhea" id="RHEA:14369"/>
        <dbReference type="ChEBI" id="CHEBI:15377"/>
        <dbReference type="ChEBI" id="CHEBI:29805"/>
        <dbReference type="ChEBI" id="CHEBI:43474"/>
        <dbReference type="ChEBI" id="CHEBI:58033"/>
        <dbReference type="EC" id="3.1.3.18"/>
    </reaction>
</comment>